<organism evidence="9 10">
    <name type="scientific">Porphyridium purpureum</name>
    <name type="common">Red alga</name>
    <name type="synonym">Porphyridium cruentum</name>
    <dbReference type="NCBI Taxonomy" id="35688"/>
    <lineage>
        <taxon>Eukaryota</taxon>
        <taxon>Rhodophyta</taxon>
        <taxon>Bangiophyceae</taxon>
        <taxon>Porphyridiales</taxon>
        <taxon>Porphyridiaceae</taxon>
        <taxon>Porphyridium</taxon>
    </lineage>
</organism>
<evidence type="ECO:0000313" key="9">
    <source>
        <dbReference type="EMBL" id="KAA8499056.1"/>
    </source>
</evidence>
<feature type="transmembrane region" description="Helical" evidence="7">
    <location>
        <begin position="212"/>
        <end position="231"/>
    </location>
</feature>
<evidence type="ECO:0000256" key="7">
    <source>
        <dbReference type="SAM" id="Phobius"/>
    </source>
</evidence>
<evidence type="ECO:0000256" key="1">
    <source>
        <dbReference type="ARBA" id="ARBA00004141"/>
    </source>
</evidence>
<feature type="transmembrane region" description="Helical" evidence="7">
    <location>
        <begin position="550"/>
        <end position="570"/>
    </location>
</feature>
<feature type="transmembrane region" description="Helical" evidence="7">
    <location>
        <begin position="237"/>
        <end position="256"/>
    </location>
</feature>
<keyword evidence="2" id="KW-0813">Transport</keyword>
<evidence type="ECO:0000256" key="6">
    <source>
        <dbReference type="SAM" id="MobiDB-lite"/>
    </source>
</evidence>
<feature type="transmembrane region" description="Helical" evidence="7">
    <location>
        <begin position="153"/>
        <end position="171"/>
    </location>
</feature>
<evidence type="ECO:0000256" key="3">
    <source>
        <dbReference type="ARBA" id="ARBA00022692"/>
    </source>
</evidence>
<dbReference type="PANTHER" id="PTHR23511:SF34">
    <property type="entry name" value="SYNAPTIC VESICLE GLYCOPROTEIN 2"/>
    <property type="match status" value="1"/>
</dbReference>
<reference evidence="10" key="1">
    <citation type="journal article" date="2019" name="Nat. Commun.">
        <title>Expansion of phycobilisome linker gene families in mesophilic red algae.</title>
        <authorList>
            <person name="Lee J."/>
            <person name="Kim D."/>
            <person name="Bhattacharya D."/>
            <person name="Yoon H.S."/>
        </authorList>
    </citation>
    <scope>NUCLEOTIDE SEQUENCE [LARGE SCALE GENOMIC DNA]</scope>
    <source>
        <strain evidence="10">CCMP 1328</strain>
    </source>
</reference>
<dbReference type="OrthoDB" id="2261376at2759"/>
<accession>A0A5J4Z5U9</accession>
<dbReference type="OMA" id="VCAFHAM"/>
<keyword evidence="4 7" id="KW-1133">Transmembrane helix</keyword>
<evidence type="ECO:0000256" key="4">
    <source>
        <dbReference type="ARBA" id="ARBA00022989"/>
    </source>
</evidence>
<dbReference type="GO" id="GO:0022857">
    <property type="term" value="F:transmembrane transporter activity"/>
    <property type="evidence" value="ECO:0007669"/>
    <property type="project" value="InterPro"/>
</dbReference>
<dbReference type="GO" id="GO:0016020">
    <property type="term" value="C:membrane"/>
    <property type="evidence" value="ECO:0007669"/>
    <property type="project" value="UniProtKB-SubCell"/>
</dbReference>
<feature type="transmembrane region" description="Helical" evidence="7">
    <location>
        <begin position="491"/>
        <end position="513"/>
    </location>
</feature>
<dbReference type="Pfam" id="PF07690">
    <property type="entry name" value="MFS_1"/>
    <property type="match status" value="1"/>
</dbReference>
<dbReference type="AlphaFoldDB" id="A0A5J4Z5U9"/>
<gene>
    <name evidence="9" type="ORF">FVE85_6641</name>
</gene>
<dbReference type="InterPro" id="IPR011701">
    <property type="entry name" value="MFS"/>
</dbReference>
<proteinExistence type="predicted"/>
<dbReference type="InterPro" id="IPR036259">
    <property type="entry name" value="MFS_trans_sf"/>
</dbReference>
<feature type="transmembrane region" description="Helical" evidence="7">
    <location>
        <begin position="525"/>
        <end position="544"/>
    </location>
</feature>
<feature type="transmembrane region" description="Helical" evidence="7">
    <location>
        <begin position="465"/>
        <end position="485"/>
    </location>
</feature>
<comment type="caution">
    <text evidence="9">The sequence shown here is derived from an EMBL/GenBank/DDBJ whole genome shotgun (WGS) entry which is preliminary data.</text>
</comment>
<evidence type="ECO:0000256" key="2">
    <source>
        <dbReference type="ARBA" id="ARBA00022448"/>
    </source>
</evidence>
<dbReference type="Gene3D" id="1.20.1250.20">
    <property type="entry name" value="MFS general substrate transporter like domains"/>
    <property type="match status" value="1"/>
</dbReference>
<name>A0A5J4Z5U9_PORPP</name>
<feature type="transmembrane region" description="Helical" evidence="7">
    <location>
        <begin position="400"/>
        <end position="422"/>
    </location>
</feature>
<feature type="transmembrane region" description="Helical" evidence="7">
    <location>
        <begin position="122"/>
        <end position="141"/>
    </location>
</feature>
<keyword evidence="5 7" id="KW-0472">Membrane</keyword>
<evidence type="ECO:0000313" key="10">
    <source>
        <dbReference type="Proteomes" id="UP000324585"/>
    </source>
</evidence>
<feature type="domain" description="Major facilitator superfamily (MFS) profile" evidence="8">
    <location>
        <begin position="84"/>
        <end position="573"/>
    </location>
</feature>
<protein>
    <submittedName>
        <fullName evidence="9">Synaptic vesicle 2-related protein</fullName>
    </submittedName>
</protein>
<sequence length="580" mass="63271">MRACEAVTACRSGTSHRGRQSQSSGTSWRAALKCVRAYRYYLRTGCRMDSARVEAGHPGVPDAPHSVEEMLEFAGGFGRFQMWMMGVGMVAFLACGTNMLMPEILMPRVTEAFGIDKLSADLVGSIFFIGYIVGLPLWGILSDSRGRRPTTIIACFVMTLFGSCVFLAPVYSVLLLMRFMCGFGTCGVFNGVLVLTMEYCDSSKRAIAKSTFACFWSGSLFFLAFTGWLLQNVSWRWLITLQVPSIVATLVLGAWLPESARFYLVLNRLDQAMQLIIEVAETNQAELPFEEQHALEEPERYIMSNSNVEVGSPGSEGVNVDATDHTSSTGMRDFHRNSYGATKENTADDDDGGHDYKGFERAKLAREPSSSSSFDSALGADDEEMSVSAWQSVRELFSRAVLPMTIGVCWIHFSMSFSYYAIAFAGELISVSNFYVGVALGAVVEIPTHFLMFVFANLIGRKRTVVFFVAIVFLCVLLQSIPAITDASASAQTALTLIARMGSLGSANLMYVIAAECFPSTCRSFGMNFGAMAAHLGAVLAPVILDSISWGLILVCVLCCTVMASLLLLNETNGQELADK</sequence>
<feature type="transmembrane region" description="Helical" evidence="7">
    <location>
        <begin position="177"/>
        <end position="200"/>
    </location>
</feature>
<dbReference type="Proteomes" id="UP000324585">
    <property type="component" value="Unassembled WGS sequence"/>
</dbReference>
<dbReference type="PANTHER" id="PTHR23511">
    <property type="entry name" value="SYNAPTIC VESICLE GLYCOPROTEIN 2"/>
    <property type="match status" value="1"/>
</dbReference>
<keyword evidence="10" id="KW-1185">Reference proteome</keyword>
<dbReference type="InterPro" id="IPR020846">
    <property type="entry name" value="MFS_dom"/>
</dbReference>
<dbReference type="EMBL" id="VRMN01000001">
    <property type="protein sequence ID" value="KAA8499056.1"/>
    <property type="molecule type" value="Genomic_DNA"/>
</dbReference>
<comment type="subcellular location">
    <subcellularLocation>
        <location evidence="1">Membrane</location>
        <topology evidence="1">Multi-pass membrane protein</topology>
    </subcellularLocation>
</comment>
<feature type="region of interest" description="Disordered" evidence="6">
    <location>
        <begin position="324"/>
        <end position="354"/>
    </location>
</feature>
<evidence type="ECO:0000256" key="5">
    <source>
        <dbReference type="ARBA" id="ARBA00023136"/>
    </source>
</evidence>
<feature type="transmembrane region" description="Helical" evidence="7">
    <location>
        <begin position="434"/>
        <end position="458"/>
    </location>
</feature>
<keyword evidence="3 7" id="KW-0812">Transmembrane</keyword>
<dbReference type="PROSITE" id="PS50850">
    <property type="entry name" value="MFS"/>
    <property type="match status" value="1"/>
</dbReference>
<evidence type="ECO:0000259" key="8">
    <source>
        <dbReference type="PROSITE" id="PS50850"/>
    </source>
</evidence>
<dbReference type="SUPFAM" id="SSF103473">
    <property type="entry name" value="MFS general substrate transporter"/>
    <property type="match status" value="1"/>
</dbReference>
<feature type="transmembrane region" description="Helical" evidence="7">
    <location>
        <begin position="80"/>
        <end position="102"/>
    </location>
</feature>